<name>A0ABQ1MY73_9BACT</name>
<feature type="domain" description="MBG" evidence="5">
    <location>
        <begin position="623"/>
        <end position="694"/>
    </location>
</feature>
<evidence type="ECO:0008006" key="9">
    <source>
        <dbReference type="Google" id="ProtNLM"/>
    </source>
</evidence>
<dbReference type="Pfam" id="PF13585">
    <property type="entry name" value="CHU_C"/>
    <property type="match status" value="1"/>
</dbReference>
<evidence type="ECO:0000256" key="3">
    <source>
        <dbReference type="ARBA" id="ARBA00022837"/>
    </source>
</evidence>
<evidence type="ECO:0000256" key="1">
    <source>
        <dbReference type="ARBA" id="ARBA00022729"/>
    </source>
</evidence>
<evidence type="ECO:0000256" key="2">
    <source>
        <dbReference type="ARBA" id="ARBA00022737"/>
    </source>
</evidence>
<dbReference type="InterPro" id="IPR044048">
    <property type="entry name" value="Big_12"/>
</dbReference>
<evidence type="ECO:0000259" key="6">
    <source>
        <dbReference type="Pfam" id="PF19078"/>
    </source>
</evidence>
<feature type="domain" description="MBG" evidence="5">
    <location>
        <begin position="462"/>
        <end position="536"/>
    </location>
</feature>
<dbReference type="EMBL" id="BMFD01000013">
    <property type="protein sequence ID" value="GGC49352.1"/>
    <property type="molecule type" value="Genomic_DNA"/>
</dbReference>
<dbReference type="InterPro" id="IPR026341">
    <property type="entry name" value="T9SS_type_B"/>
</dbReference>
<feature type="domain" description="Calx-beta" evidence="4">
    <location>
        <begin position="375"/>
        <end position="457"/>
    </location>
</feature>
<keyword evidence="8" id="KW-1185">Reference proteome</keyword>
<evidence type="ECO:0000259" key="5">
    <source>
        <dbReference type="Pfam" id="PF18676"/>
    </source>
</evidence>
<sequence>MTPGAGVENDTNLITLDNTGYVDGAGNLGTGTTDSNNYTIDTQRPTATVVVADIQLRAGETSVVTITFTEAITGLAIDDFIVQNGSISGLSSSDGGITWTVTLTPDSGVADATNVITLDNAGYADQAGNTGTGTTNSNNYAIDTQLPTAIVVVADTQLSIGETSLVTITFSEPIAGLAIDDFTVQNGSISDLSTSDGGITWTVTLTPDSGVEDATNLISLNNTGYVDQGGNAGIGVSNSNNYSIDTQLPSGYSVSILTDRINGVNQNNFRFRLIDGEIGADFSYTITSSAGGTPITGIGEVTNSDQFISGIVVEDLPDGELTLTVTLTDESGNEGLPVSDTVEKLLPAQLTIRVVQEADEEGNDGLFEITTDNTFAANTTVTLEIGGTATSGVDYMSIGVELLFPGNTSTVSIPVSVIDDLDVEGDETVIIRLVSTNNSLVTIGEPSEATMTIADNDVPRQLTITPDANQQKVYGDEDPTTLSYTASGFELGDDDTIIQGSLTRQAGEDAGTYSYTLGNLDAGPNYELVLNPEVFTITPATLTIEVDELEKVYGDTDPDFAYTATGFRRDDITGILSGTFGRTAGENVGTYAFNLGTLSAGANYNLQLISTTPFLISPAPLRLIADDKQKIFNTTNPPLTFTYDGLVNGDTQIQTLPTIVTTATETSPAGTYPIILNGGSDSNYSISRVEGTLTIGQKAVTITANNQSKVYGQANPVLTFSYEGLLEGDTQIQTEPSISTEATISSNVGSYEITLSGGSDPNYDFTLVNGTLSVTPATLTITADDQSKVYGQANPPLTFSYAGLVNGDSGIAVEPSITSAASANSNVGTYDVTLTGGSDPNYAITRVNGTLTVTPADLTITADDQSKIYGAANPTLTFTYLGLVNGDTQVATEPSITTTATSSSNVGTYPITLSGGLDANYDITLVNGTLTVGQKAVTITAENQSKVYGEENPTLTFTYTGLVNGDEKVATEPSIATTATESSNVGSHPITLSGGVDANYAITLVNGTLTVGQKAVTITAEDKSKIYGEANPALTFTYTGLVNGDTQVATEPSIATSATASSNVGTYPITLSGGIDANYNITLVDGELEVTQATLTITANEGQSKIFGTADPVLSYFATGFAAGDDEQVLTGNLTRATGEVVGTYPINLGSLAAGGNYQIVYTSADFEIIPAVIEAVMQPAPIETVWGVYPGLPSTVTVMTTDGQFLALPITWDLQTLYVFGNGEYPLTASINLPSGILNTEALTVEIVVTVLPKPAPEDILLDNNSFEADAGLNFIAVGNLTVIDPIDNQHDISLADLAFDNVYFQINNGTLFWNSVERADGRTEFKILVRVQDRDGNILEKEFTIIRNRTSVSNIEIFNSFTPDGDNVNDTWGIKELRFYKGVRIQIFERSGKRLFYTENPDVRWDGTFNSTDMPTGTYYWTVEVGETGEVRKGMLNLIRK</sequence>
<dbReference type="NCBIfam" id="TIGR04131">
    <property type="entry name" value="Bac_Flav_CTERM"/>
    <property type="match status" value="1"/>
</dbReference>
<organism evidence="7 8">
    <name type="scientific">Belliella aquatica</name>
    <dbReference type="NCBI Taxonomy" id="1323734"/>
    <lineage>
        <taxon>Bacteria</taxon>
        <taxon>Pseudomonadati</taxon>
        <taxon>Bacteroidota</taxon>
        <taxon>Cytophagia</taxon>
        <taxon>Cytophagales</taxon>
        <taxon>Cyclobacteriaceae</taxon>
        <taxon>Belliella</taxon>
    </lineage>
</organism>
<gene>
    <name evidence="7" type="ORF">GCM10010993_29790</name>
</gene>
<keyword evidence="2" id="KW-0677">Repeat</keyword>
<feature type="domain" description="MBG" evidence="5">
    <location>
        <begin position="937"/>
        <end position="1010"/>
    </location>
</feature>
<feature type="domain" description="Bacterial Ig-like" evidence="6">
    <location>
        <begin position="41"/>
        <end position="142"/>
    </location>
</feature>
<keyword evidence="1" id="KW-0732">Signal</keyword>
<dbReference type="Pfam" id="PF19078">
    <property type="entry name" value="Big_12"/>
    <property type="match status" value="3"/>
</dbReference>
<proteinExistence type="predicted"/>
<feature type="domain" description="Bacterial Ig-like" evidence="6">
    <location>
        <begin position="1"/>
        <end position="40"/>
    </location>
</feature>
<protein>
    <recommendedName>
        <fullName evidence="9">Gliding motility-associated C-terminal domain-containing protein</fullName>
    </recommendedName>
</protein>
<feature type="domain" description="MBG" evidence="5">
    <location>
        <begin position="700"/>
        <end position="773"/>
    </location>
</feature>
<comment type="caution">
    <text evidence="7">The sequence shown here is derived from an EMBL/GenBank/DDBJ whole genome shotgun (WGS) entry which is preliminary data.</text>
</comment>
<evidence type="ECO:0000313" key="7">
    <source>
        <dbReference type="EMBL" id="GGC49352.1"/>
    </source>
</evidence>
<feature type="domain" description="MBG" evidence="5">
    <location>
        <begin position="1016"/>
        <end position="1088"/>
    </location>
</feature>
<dbReference type="InterPro" id="IPR003644">
    <property type="entry name" value="Calx_beta"/>
</dbReference>
<keyword evidence="3" id="KW-0106">Calcium</keyword>
<dbReference type="Proteomes" id="UP000635885">
    <property type="component" value="Unassembled WGS sequence"/>
</dbReference>
<dbReference type="Gene3D" id="3.30.160.710">
    <property type="match status" value="7"/>
</dbReference>
<reference evidence="8" key="1">
    <citation type="journal article" date="2019" name="Int. J. Syst. Evol. Microbiol.">
        <title>The Global Catalogue of Microorganisms (GCM) 10K type strain sequencing project: providing services to taxonomists for standard genome sequencing and annotation.</title>
        <authorList>
            <consortium name="The Broad Institute Genomics Platform"/>
            <consortium name="The Broad Institute Genome Sequencing Center for Infectious Disease"/>
            <person name="Wu L."/>
            <person name="Ma J."/>
        </authorList>
    </citation>
    <scope>NUCLEOTIDE SEQUENCE [LARGE SCALE GENOMIC DNA]</scope>
    <source>
        <strain evidence="8">CGMCC 1.12479</strain>
    </source>
</reference>
<dbReference type="Gene3D" id="2.60.40.2030">
    <property type="match status" value="1"/>
</dbReference>
<feature type="domain" description="MBG" evidence="5">
    <location>
        <begin position="858"/>
        <end position="931"/>
    </location>
</feature>
<dbReference type="InterPro" id="IPR038081">
    <property type="entry name" value="CalX-like_sf"/>
</dbReference>
<dbReference type="InterPro" id="IPR041286">
    <property type="entry name" value="MBG_2"/>
</dbReference>
<dbReference type="Pfam" id="PF03160">
    <property type="entry name" value="Calx-beta"/>
    <property type="match status" value="1"/>
</dbReference>
<feature type="domain" description="MBG" evidence="5">
    <location>
        <begin position="1095"/>
        <end position="1167"/>
    </location>
</feature>
<feature type="domain" description="Bacterial Ig-like" evidence="6">
    <location>
        <begin position="143"/>
        <end position="244"/>
    </location>
</feature>
<evidence type="ECO:0000259" key="4">
    <source>
        <dbReference type="Pfam" id="PF03160"/>
    </source>
</evidence>
<accession>A0ABQ1MY73</accession>
<feature type="domain" description="MBG" evidence="5">
    <location>
        <begin position="542"/>
        <end position="608"/>
    </location>
</feature>
<dbReference type="Pfam" id="PF18676">
    <property type="entry name" value="MBG_2"/>
    <property type="match status" value="9"/>
</dbReference>
<feature type="domain" description="MBG" evidence="5">
    <location>
        <begin position="779"/>
        <end position="852"/>
    </location>
</feature>
<dbReference type="SUPFAM" id="SSF141072">
    <property type="entry name" value="CalX-like"/>
    <property type="match status" value="1"/>
</dbReference>
<evidence type="ECO:0000313" key="8">
    <source>
        <dbReference type="Proteomes" id="UP000635885"/>
    </source>
</evidence>